<dbReference type="PROSITE" id="PS51075">
    <property type="entry name" value="MH1"/>
    <property type="match status" value="1"/>
</dbReference>
<dbReference type="GO" id="GO:0071144">
    <property type="term" value="C:heteromeric SMAD protein complex"/>
    <property type="evidence" value="ECO:0000318"/>
    <property type="project" value="GO_Central"/>
</dbReference>
<comment type="subcellular location">
    <subcellularLocation>
        <location evidence="8">Cytoplasm</location>
    </subcellularLocation>
    <subcellularLocation>
        <location evidence="8">Nucleus</location>
    </subcellularLocation>
</comment>
<dbReference type="GO" id="GO:0045944">
    <property type="term" value="P:positive regulation of transcription by RNA polymerase II"/>
    <property type="evidence" value="ECO:0000318"/>
    <property type="project" value="GO_Central"/>
</dbReference>
<dbReference type="SMART" id="SM00524">
    <property type="entry name" value="DWB"/>
    <property type="match status" value="1"/>
</dbReference>
<evidence type="ECO:0000259" key="10">
    <source>
        <dbReference type="PROSITE" id="PS51075"/>
    </source>
</evidence>
<dbReference type="CDD" id="cd10491">
    <property type="entry name" value="MH1_SMAD_2_3"/>
    <property type="match status" value="1"/>
</dbReference>
<dbReference type="GO" id="GO:0046872">
    <property type="term" value="F:metal ion binding"/>
    <property type="evidence" value="ECO:0007669"/>
    <property type="project" value="UniProtKB-KW"/>
</dbReference>
<dbReference type="EMBL" id="GL732534">
    <property type="protein sequence ID" value="EFX84472.1"/>
    <property type="molecule type" value="Genomic_DNA"/>
</dbReference>
<keyword evidence="4" id="KW-0862">Zinc</keyword>
<dbReference type="Pfam" id="PF03165">
    <property type="entry name" value="MH1"/>
    <property type="match status" value="1"/>
</dbReference>
<dbReference type="PhylomeDB" id="E9G7J0"/>
<dbReference type="SUPFAM" id="SSF49879">
    <property type="entry name" value="SMAD/FHA domain"/>
    <property type="match status" value="1"/>
</dbReference>
<dbReference type="PANTHER" id="PTHR13703:SF25">
    <property type="entry name" value="MOTHERS AGAINST DECAPENTAPLEGIC HOMOLOG"/>
    <property type="match status" value="1"/>
</dbReference>
<dbReference type="InterPro" id="IPR017855">
    <property type="entry name" value="SMAD-like_dom_sf"/>
</dbReference>
<keyword evidence="13" id="KW-1185">Reference proteome</keyword>
<evidence type="ECO:0000256" key="3">
    <source>
        <dbReference type="ARBA" id="ARBA00022723"/>
    </source>
</evidence>
<evidence type="ECO:0000256" key="9">
    <source>
        <dbReference type="SAM" id="MobiDB-lite"/>
    </source>
</evidence>
<dbReference type="FunFam" id="3.90.520.10:FF:000001">
    <property type="entry name" value="Mothers against decapentaplegic homolog"/>
    <property type="match status" value="1"/>
</dbReference>
<dbReference type="InterPro" id="IPR008984">
    <property type="entry name" value="SMAD_FHA_dom_sf"/>
</dbReference>
<dbReference type="InterPro" id="IPR036578">
    <property type="entry name" value="SMAD_MH1_sf"/>
</dbReference>
<dbReference type="FunFam" id="2.60.200.10:FF:000001">
    <property type="entry name" value="Mothers against decapentaplegic homolog"/>
    <property type="match status" value="1"/>
</dbReference>
<dbReference type="CDD" id="cd10985">
    <property type="entry name" value="MH2_SMAD_2_3"/>
    <property type="match status" value="1"/>
</dbReference>
<dbReference type="AlphaFoldDB" id="E9G7J0"/>
<dbReference type="SUPFAM" id="SSF56366">
    <property type="entry name" value="SMAD MH1 domain"/>
    <property type="match status" value="1"/>
</dbReference>
<keyword evidence="2 8" id="KW-0963">Cytoplasm</keyword>
<dbReference type="Pfam" id="PF03166">
    <property type="entry name" value="MH2"/>
    <property type="match status" value="1"/>
</dbReference>
<evidence type="ECO:0000256" key="4">
    <source>
        <dbReference type="ARBA" id="ARBA00022833"/>
    </source>
</evidence>
<dbReference type="GO" id="GO:0005737">
    <property type="term" value="C:cytoplasm"/>
    <property type="evidence" value="ECO:0007669"/>
    <property type="project" value="UniProtKB-SubCell"/>
</dbReference>
<dbReference type="InterPro" id="IPR003619">
    <property type="entry name" value="MAD_homology1_Dwarfin-type"/>
</dbReference>
<dbReference type="Proteomes" id="UP000000305">
    <property type="component" value="Unassembled WGS sequence"/>
</dbReference>
<keyword evidence="7 8" id="KW-0539">Nucleus</keyword>
<dbReference type="Gene3D" id="3.90.520.10">
    <property type="entry name" value="SMAD MH1 domain"/>
    <property type="match status" value="1"/>
</dbReference>
<evidence type="ECO:0000256" key="2">
    <source>
        <dbReference type="ARBA" id="ARBA00022490"/>
    </source>
</evidence>
<evidence type="ECO:0000256" key="7">
    <source>
        <dbReference type="ARBA" id="ARBA00023242"/>
    </source>
</evidence>
<evidence type="ECO:0000256" key="5">
    <source>
        <dbReference type="ARBA" id="ARBA00023015"/>
    </source>
</evidence>
<proteinExistence type="inferred from homology"/>
<dbReference type="InterPro" id="IPR001132">
    <property type="entry name" value="SMAD_dom_Dwarfin-type"/>
</dbReference>
<dbReference type="PANTHER" id="PTHR13703">
    <property type="entry name" value="SMAD"/>
    <property type="match status" value="1"/>
</dbReference>
<dbReference type="InParanoid" id="E9G7J0"/>
<dbReference type="GO" id="GO:0000981">
    <property type="term" value="F:DNA-binding transcription factor activity, RNA polymerase II-specific"/>
    <property type="evidence" value="ECO:0000318"/>
    <property type="project" value="GO_Central"/>
</dbReference>
<comment type="similarity">
    <text evidence="1 8">Belongs to the dwarfin/SMAD family.</text>
</comment>
<dbReference type="STRING" id="6669.E9G7J0"/>
<dbReference type="PROSITE" id="PS51076">
    <property type="entry name" value="MH2"/>
    <property type="match status" value="1"/>
</dbReference>
<dbReference type="GO" id="GO:0070411">
    <property type="term" value="F:I-SMAD binding"/>
    <property type="evidence" value="ECO:0000318"/>
    <property type="project" value="GO_Central"/>
</dbReference>
<gene>
    <name evidence="12" type="ORF">DAPPUDRAFT_314805</name>
</gene>
<evidence type="ECO:0000256" key="6">
    <source>
        <dbReference type="ARBA" id="ARBA00023163"/>
    </source>
</evidence>
<dbReference type="GO" id="GO:0032924">
    <property type="term" value="P:activin receptor signaling pathway"/>
    <property type="evidence" value="ECO:0000318"/>
    <property type="project" value="GO_Central"/>
</dbReference>
<organism evidence="12 13">
    <name type="scientific">Daphnia pulex</name>
    <name type="common">Water flea</name>
    <dbReference type="NCBI Taxonomy" id="6669"/>
    <lineage>
        <taxon>Eukaryota</taxon>
        <taxon>Metazoa</taxon>
        <taxon>Ecdysozoa</taxon>
        <taxon>Arthropoda</taxon>
        <taxon>Crustacea</taxon>
        <taxon>Branchiopoda</taxon>
        <taxon>Diplostraca</taxon>
        <taxon>Cladocera</taxon>
        <taxon>Anomopoda</taxon>
        <taxon>Daphniidae</taxon>
        <taxon>Daphnia</taxon>
    </lineage>
</organism>
<dbReference type="GO" id="GO:0050793">
    <property type="term" value="P:regulation of developmental process"/>
    <property type="evidence" value="ECO:0007669"/>
    <property type="project" value="UniProtKB-ARBA"/>
</dbReference>
<feature type="compositionally biased region" description="Polar residues" evidence="9">
    <location>
        <begin position="148"/>
        <end position="162"/>
    </location>
</feature>
<dbReference type="SMART" id="SM00523">
    <property type="entry name" value="DWA"/>
    <property type="match status" value="1"/>
</dbReference>
<dbReference type="OrthoDB" id="5794312at2759"/>
<dbReference type="FunCoup" id="E9G7J0">
    <property type="interactions" value="2211"/>
</dbReference>
<dbReference type="HOGENOM" id="CLU_026736_0_0_1"/>
<dbReference type="GO" id="GO:0060395">
    <property type="term" value="P:SMAD protein signal transduction"/>
    <property type="evidence" value="ECO:0000318"/>
    <property type="project" value="GO_Central"/>
</dbReference>
<dbReference type="InterPro" id="IPR013790">
    <property type="entry name" value="Dwarfin"/>
</dbReference>
<dbReference type="Gene3D" id="2.60.200.10">
    <property type="match status" value="1"/>
</dbReference>
<evidence type="ECO:0000256" key="1">
    <source>
        <dbReference type="ARBA" id="ARBA00005545"/>
    </source>
</evidence>
<reference evidence="12 13" key="1">
    <citation type="journal article" date="2011" name="Science">
        <title>The ecoresponsive genome of Daphnia pulex.</title>
        <authorList>
            <person name="Colbourne J.K."/>
            <person name="Pfrender M.E."/>
            <person name="Gilbert D."/>
            <person name="Thomas W.K."/>
            <person name="Tucker A."/>
            <person name="Oakley T.H."/>
            <person name="Tokishita S."/>
            <person name="Aerts A."/>
            <person name="Arnold G.J."/>
            <person name="Basu M.K."/>
            <person name="Bauer D.J."/>
            <person name="Caceres C.E."/>
            <person name="Carmel L."/>
            <person name="Casola C."/>
            <person name="Choi J.H."/>
            <person name="Detter J.C."/>
            <person name="Dong Q."/>
            <person name="Dusheyko S."/>
            <person name="Eads B.D."/>
            <person name="Frohlich T."/>
            <person name="Geiler-Samerotte K.A."/>
            <person name="Gerlach D."/>
            <person name="Hatcher P."/>
            <person name="Jogdeo S."/>
            <person name="Krijgsveld J."/>
            <person name="Kriventseva E.V."/>
            <person name="Kultz D."/>
            <person name="Laforsch C."/>
            <person name="Lindquist E."/>
            <person name="Lopez J."/>
            <person name="Manak J.R."/>
            <person name="Muller J."/>
            <person name="Pangilinan J."/>
            <person name="Patwardhan R.P."/>
            <person name="Pitluck S."/>
            <person name="Pritham E.J."/>
            <person name="Rechtsteiner A."/>
            <person name="Rho M."/>
            <person name="Rogozin I.B."/>
            <person name="Sakarya O."/>
            <person name="Salamov A."/>
            <person name="Schaack S."/>
            <person name="Shapiro H."/>
            <person name="Shiga Y."/>
            <person name="Skalitzky C."/>
            <person name="Smith Z."/>
            <person name="Souvorov A."/>
            <person name="Sung W."/>
            <person name="Tang Z."/>
            <person name="Tsuchiya D."/>
            <person name="Tu H."/>
            <person name="Vos H."/>
            <person name="Wang M."/>
            <person name="Wolf Y.I."/>
            <person name="Yamagata H."/>
            <person name="Yamada T."/>
            <person name="Ye Y."/>
            <person name="Shaw J.R."/>
            <person name="Andrews J."/>
            <person name="Crease T.J."/>
            <person name="Tang H."/>
            <person name="Lucas S.M."/>
            <person name="Robertson H.M."/>
            <person name="Bork P."/>
            <person name="Koonin E.V."/>
            <person name="Zdobnov E.M."/>
            <person name="Grigoriev I.V."/>
            <person name="Lynch M."/>
            <person name="Boore J.L."/>
        </authorList>
    </citation>
    <scope>NUCLEOTIDE SEQUENCE [LARGE SCALE GENOMIC DNA]</scope>
</reference>
<protein>
    <recommendedName>
        <fullName evidence="8">Mothers against decapentaplegic homolog</fullName>
        <shortName evidence="8">MAD homolog</shortName>
        <shortName evidence="8">Mothers against DPP homolog</shortName>
    </recommendedName>
    <alternativeName>
        <fullName evidence="8">SMAD family member</fullName>
    </alternativeName>
</protein>
<dbReference type="OMA" id="GVMNTES"/>
<feature type="domain" description="MH1" evidence="10">
    <location>
        <begin position="9"/>
        <end position="132"/>
    </location>
</feature>
<dbReference type="GO" id="GO:0009791">
    <property type="term" value="P:post-embryonic development"/>
    <property type="evidence" value="ECO:0007669"/>
    <property type="project" value="UniProtKB-ARBA"/>
</dbReference>
<evidence type="ECO:0000256" key="8">
    <source>
        <dbReference type="RuleBase" id="RU361195"/>
    </source>
</evidence>
<dbReference type="GO" id="GO:0000978">
    <property type="term" value="F:RNA polymerase II cis-regulatory region sequence-specific DNA binding"/>
    <property type="evidence" value="ECO:0000318"/>
    <property type="project" value="GO_Central"/>
</dbReference>
<feature type="domain" description="MH2" evidence="11">
    <location>
        <begin position="207"/>
        <end position="400"/>
    </location>
</feature>
<feature type="region of interest" description="Disordered" evidence="9">
    <location>
        <begin position="148"/>
        <end position="168"/>
    </location>
</feature>
<accession>E9G7J0</accession>
<sequence>MTSLIPLSSPVKRLLGWKRGEGEEKWSEKAVKSLVKKLKKSGGLDELEKAVTSQSSSTKCITIPRSLDGRLQVSQRKGLPHVIYCRLWRWPDLQTHHELHALENCEYAFQLKRDEVCVNPYHYQRVETPVLPPILVPRQAETGVSSVNLSAPGTNNNHQIVTKTPPPGYMSEDGDTQEPADLMNVSRVSPSPPIDAQPVMYCEPAFWCSISYYELNTRVGETFHASQPSITVDGFTDPSNSERFCLGLLSNVNRNPVVEQTRRHIGKGVRLYYIGGEVFAECLSDSSIFVQSPNCNQRYGWHPATVCKIPPGCNLKIFNNQEFAALLSQSVSQGFEAVYQLTRMCTIRMSFVKGWGAEYRRQTVTSTPCWIELHLNGPLQWLDRVLTQMGSPRLPCSSMS</sequence>
<keyword evidence="6 8" id="KW-0804">Transcription</keyword>
<name>E9G7J0_DAPPU</name>
<evidence type="ECO:0000259" key="11">
    <source>
        <dbReference type="PROSITE" id="PS51076"/>
    </source>
</evidence>
<keyword evidence="3" id="KW-0479">Metal-binding</keyword>
<evidence type="ECO:0000313" key="13">
    <source>
        <dbReference type="Proteomes" id="UP000000305"/>
    </source>
</evidence>
<dbReference type="KEGG" id="dpx:DAPPUDRAFT_314805"/>
<dbReference type="GO" id="GO:0030154">
    <property type="term" value="P:cell differentiation"/>
    <property type="evidence" value="ECO:0000318"/>
    <property type="project" value="GO_Central"/>
</dbReference>
<dbReference type="GO" id="GO:0009653">
    <property type="term" value="P:anatomical structure morphogenesis"/>
    <property type="evidence" value="ECO:0000318"/>
    <property type="project" value="GO_Central"/>
</dbReference>
<dbReference type="InterPro" id="IPR013019">
    <property type="entry name" value="MAD_homology_MH1"/>
</dbReference>
<evidence type="ECO:0000313" key="12">
    <source>
        <dbReference type="EMBL" id="EFX84472.1"/>
    </source>
</evidence>
<dbReference type="eggNOG" id="KOG3701">
    <property type="taxonomic scope" value="Eukaryota"/>
</dbReference>
<dbReference type="GO" id="GO:0051239">
    <property type="term" value="P:regulation of multicellular organismal process"/>
    <property type="evidence" value="ECO:0007669"/>
    <property type="project" value="UniProtKB-ARBA"/>
</dbReference>
<keyword evidence="5 8" id="KW-0805">Transcription regulation</keyword>